<evidence type="ECO:0000313" key="3">
    <source>
        <dbReference type="EMBL" id="MBT8725062.1"/>
    </source>
</evidence>
<sequence>MKEYIAETGGRYTYSDDILNLQELALSMSAVFDGCSDFIISGCEIEGPRVSPGYVWLGGKVRRFDGCADAVYPYYIYEINRHESVVYANEVNKRGRTCYLCAGAKAVPDTVDPVTDKLPAAIEVTESYAPRFIDKFFGRYAVLLDTPFARQTVKKDLVLAGTFTGQKEISSKTAVSVSGGNGYMLKGIVKADGHAAIGAYLHGLLVNEIVIRTDGTFSFMKQGKELARVTEDGISCGTSLNENARIGAVRIKGYDIYNTSDVTDEGCIRINYHGTEGGGTKYRDFAVHDGKACTTPVLKVIGRTATLQVGGLLSLQSTGRGIDIQNTAYTKDNARLTNLITWRDSAAALLATVGFDTADSFRFALRNALGDIVLAPLGAVDVLGTLKINGKSVSDTYVTVRAFTEAMGKKVDVVEGKQLSTEDFTTEYRKKLAAITTGELTEGGEGYVTSGTVAAALKMKLSADGNLSDVMDKAAARKNIDVYSKAEAGEVFLEISEGLKELVRLTADEISGLTAEEAAELKAKRQAAVRDTLDAEKKGTGELKLAKTSNLSDLPDKGKARKNLEVYSTAEIDRMMDGKLGTDSAYEGIVFTPELRDKLLEIKTGSFAYIDEGGISHAQVEGYVMTSQVVRELKKKAERLMGGYNASEKDTIATNLNLYTKAGADARFAALENLFQDYIDFLTGQGKSPMEARQLLRNKLDVLSKDEIVKDYLRKDGKLSDLSLPTAEAKRQACRAIGAAYAEEYQPLLADTGWMHMENSGSGTDTQGLFIRQIGNIVSIQGYINTARRDGSNWGGIVAVIPNKIQPPRYSVRCSAADWNDDHKYNRGSSFTIYGGSRRIQLYERGMYNVNVELNFTYFV</sequence>
<dbReference type="GeneID" id="77847552"/>
<reference evidence="6 7" key="2">
    <citation type="journal article" date="2019" name="Nat. Med.">
        <title>A library of human gut bacterial isolates paired with longitudinal multiomics data enables mechanistic microbiome research.</title>
        <authorList>
            <person name="Poyet M."/>
            <person name="Groussin M."/>
            <person name="Gibbons S.M."/>
            <person name="Avila-Pacheco J."/>
            <person name="Jiang X."/>
            <person name="Kearney S.M."/>
            <person name="Perrotta A.R."/>
            <person name="Berdy B."/>
            <person name="Zhao S."/>
            <person name="Lieberman T.D."/>
            <person name="Swanson P.K."/>
            <person name="Smith M."/>
            <person name="Roesemann S."/>
            <person name="Alexander J.E."/>
            <person name="Rich S.A."/>
            <person name="Livny J."/>
            <person name="Vlamakis H."/>
            <person name="Clish C."/>
            <person name="Bullock K."/>
            <person name="Deik A."/>
            <person name="Scott J."/>
            <person name="Pierce K.A."/>
            <person name="Xavier R.J."/>
            <person name="Alm E.J."/>
        </authorList>
    </citation>
    <scope>NUCLEOTIDE SEQUENCE [LARGE SCALE GENOMIC DNA]</scope>
    <source>
        <strain evidence="2 6">BIOML-A11</strain>
        <strain evidence="1 7">BIOML-A19</strain>
    </source>
</reference>
<evidence type="ECO:0000313" key="8">
    <source>
        <dbReference type="Proteomes" id="UP001196342"/>
    </source>
</evidence>
<proteinExistence type="predicted"/>
<dbReference type="EMBL" id="JAFBJK010000002">
    <property type="protein sequence ID" value="MBT8725062.1"/>
    <property type="molecule type" value="Genomic_DNA"/>
</dbReference>
<dbReference type="RefSeq" id="WP_004293569.1">
    <property type="nucleotide sequence ID" value="NZ_CAXVJK010000015.1"/>
</dbReference>
<dbReference type="EMBL" id="WCTY01000019">
    <property type="protein sequence ID" value="KAB4183368.1"/>
    <property type="molecule type" value="Genomic_DNA"/>
</dbReference>
<reference evidence="3 8" key="3">
    <citation type="submission" date="2020-12" db="EMBL/GenBank/DDBJ databases">
        <title>Microorganisms.</title>
        <authorList>
            <person name="Matos J."/>
            <person name="Faleiro L."/>
            <person name="Duarte I."/>
        </authorList>
    </citation>
    <scope>NUCLEOTIDE SEQUENCE [LARGE SCALE GENOMIC DNA]</scope>
    <source>
        <strain evidence="3 8">PtFD3Pch2</strain>
    </source>
</reference>
<evidence type="ECO:0000313" key="7">
    <source>
        <dbReference type="Proteomes" id="UP000487221"/>
    </source>
</evidence>
<evidence type="ECO:0000313" key="4">
    <source>
        <dbReference type="EMBL" id="RGN94969.1"/>
    </source>
</evidence>
<dbReference type="Proteomes" id="UP000260759">
    <property type="component" value="Unassembled WGS sequence"/>
</dbReference>
<organism evidence="4 5">
    <name type="scientific">Bacteroides uniformis</name>
    <dbReference type="NCBI Taxonomy" id="820"/>
    <lineage>
        <taxon>Bacteria</taxon>
        <taxon>Pseudomonadati</taxon>
        <taxon>Bacteroidota</taxon>
        <taxon>Bacteroidia</taxon>
        <taxon>Bacteroidales</taxon>
        <taxon>Bacteroidaceae</taxon>
        <taxon>Bacteroides</taxon>
    </lineage>
</organism>
<keyword evidence="8" id="KW-1185">Reference proteome</keyword>
<protein>
    <submittedName>
        <fullName evidence="4">Uncharacterized protein</fullName>
    </submittedName>
</protein>
<evidence type="ECO:0000313" key="5">
    <source>
        <dbReference type="Proteomes" id="UP000260759"/>
    </source>
</evidence>
<evidence type="ECO:0000313" key="6">
    <source>
        <dbReference type="Proteomes" id="UP000466952"/>
    </source>
</evidence>
<dbReference type="EMBL" id="QSVA01000005">
    <property type="protein sequence ID" value="RGN94969.1"/>
    <property type="molecule type" value="Genomic_DNA"/>
</dbReference>
<dbReference type="AlphaFoldDB" id="A0A139KAF5"/>
<evidence type="ECO:0000313" key="2">
    <source>
        <dbReference type="EMBL" id="KAB4211825.1"/>
    </source>
</evidence>
<dbReference type="Proteomes" id="UP000466952">
    <property type="component" value="Unassembled WGS sequence"/>
</dbReference>
<reference evidence="4 5" key="1">
    <citation type="submission" date="2018-08" db="EMBL/GenBank/DDBJ databases">
        <title>A genome reference for cultivated species of the human gut microbiota.</title>
        <authorList>
            <person name="Zou Y."/>
            <person name="Xue W."/>
            <person name="Luo G."/>
        </authorList>
    </citation>
    <scope>NUCLEOTIDE SEQUENCE [LARGE SCALE GENOMIC DNA]</scope>
    <source>
        <strain evidence="4 5">OM03-4</strain>
    </source>
</reference>
<name>A0A139KAF5_BACUN</name>
<comment type="caution">
    <text evidence="4">The sequence shown here is derived from an EMBL/GenBank/DDBJ whole genome shotgun (WGS) entry which is preliminary data.</text>
</comment>
<dbReference type="Proteomes" id="UP001196342">
    <property type="component" value="Unassembled WGS sequence"/>
</dbReference>
<evidence type="ECO:0000313" key="1">
    <source>
        <dbReference type="EMBL" id="KAB4183368.1"/>
    </source>
</evidence>
<gene>
    <name evidence="4" type="ORF">DXB37_07300</name>
    <name evidence="2" type="ORF">GAP55_12675</name>
    <name evidence="1" type="ORF">GAQ44_10790</name>
    <name evidence="3" type="ORF">JQN06_02585</name>
</gene>
<accession>A0A139KAF5</accession>
<dbReference type="EMBL" id="WCTR01000008">
    <property type="protein sequence ID" value="KAB4211825.1"/>
    <property type="molecule type" value="Genomic_DNA"/>
</dbReference>
<dbReference type="Proteomes" id="UP000487221">
    <property type="component" value="Unassembled WGS sequence"/>
</dbReference>